<dbReference type="InterPro" id="IPR015943">
    <property type="entry name" value="WD40/YVTN_repeat-like_dom_sf"/>
</dbReference>
<feature type="repeat" description="WD" evidence="3">
    <location>
        <begin position="989"/>
        <end position="1030"/>
    </location>
</feature>
<dbReference type="CDD" id="cd00200">
    <property type="entry name" value="WD40"/>
    <property type="match status" value="2"/>
</dbReference>
<dbReference type="InterPro" id="IPR007111">
    <property type="entry name" value="NACHT_NTPase"/>
</dbReference>
<proteinExistence type="predicted"/>
<dbReference type="STRING" id="857340.A0A086SV01"/>
<dbReference type="PANTHER" id="PTHR19879">
    <property type="entry name" value="TRANSCRIPTION INITIATION FACTOR TFIID"/>
    <property type="match status" value="1"/>
</dbReference>
<dbReference type="Pfam" id="PF25173">
    <property type="entry name" value="Beta-prop_WDR3_1st"/>
    <property type="match status" value="1"/>
</dbReference>
<accession>A0A086SV01</accession>
<dbReference type="PROSITE" id="PS50231">
    <property type="entry name" value="RICIN_B_LECTIN"/>
    <property type="match status" value="1"/>
</dbReference>
<feature type="repeat" description="WD" evidence="3">
    <location>
        <begin position="1115"/>
        <end position="1156"/>
    </location>
</feature>
<dbReference type="PANTHER" id="PTHR19879:SF9">
    <property type="entry name" value="TRANSCRIPTION INITIATION FACTOR TFIID SUBUNIT 5"/>
    <property type="match status" value="1"/>
</dbReference>
<feature type="repeat" description="WD" evidence="3">
    <location>
        <begin position="947"/>
        <end position="988"/>
    </location>
</feature>
<feature type="compositionally biased region" description="Basic residues" evidence="4">
    <location>
        <begin position="1"/>
        <end position="10"/>
    </location>
</feature>
<dbReference type="FunFam" id="3.40.50.300:FF:001638">
    <property type="entry name" value="NACHT and WD40 domain protein"/>
    <property type="match status" value="1"/>
</dbReference>
<feature type="repeat" description="WD" evidence="3">
    <location>
        <begin position="1326"/>
        <end position="1367"/>
    </location>
</feature>
<evidence type="ECO:0000256" key="4">
    <source>
        <dbReference type="SAM" id="MobiDB-lite"/>
    </source>
</evidence>
<dbReference type="PROSITE" id="PS50294">
    <property type="entry name" value="WD_REPEATS_REGION"/>
    <property type="match status" value="11"/>
</dbReference>
<dbReference type="InterPro" id="IPR056884">
    <property type="entry name" value="NPHP3-like_N"/>
</dbReference>
<reference evidence="7" key="1">
    <citation type="journal article" date="2014" name="Genome Announc.">
        <title>Genome sequence and annotation of Acremonium chrysogenum, producer of the beta-lactam antibiotic cephalosporin C.</title>
        <authorList>
            <person name="Terfehr D."/>
            <person name="Dahlmann T.A."/>
            <person name="Specht T."/>
            <person name="Zadra I."/>
            <person name="Kuernsteiner H."/>
            <person name="Kueck U."/>
        </authorList>
    </citation>
    <scope>NUCLEOTIDE SEQUENCE [LARGE SCALE GENOMIC DNA]</scope>
    <source>
        <strain evidence="7">ATCC 11550 / CBS 779.69 / DSM 880 / IAM 14645 / JCM 23072 / IMI 49137</strain>
    </source>
</reference>
<keyword evidence="1 3" id="KW-0853">WD repeat</keyword>
<dbReference type="SUPFAM" id="SSF50978">
    <property type="entry name" value="WD40 repeat-like"/>
    <property type="match status" value="2"/>
</dbReference>
<dbReference type="HOGENOM" id="CLU_000288_6_16_1"/>
<feature type="compositionally biased region" description="Pro residues" evidence="4">
    <location>
        <begin position="28"/>
        <end position="39"/>
    </location>
</feature>
<feature type="compositionally biased region" description="Polar residues" evidence="4">
    <location>
        <begin position="40"/>
        <end position="55"/>
    </location>
</feature>
<dbReference type="SMART" id="SM00320">
    <property type="entry name" value="WD40"/>
    <property type="match status" value="11"/>
</dbReference>
<dbReference type="PROSITE" id="PS50837">
    <property type="entry name" value="NACHT"/>
    <property type="match status" value="1"/>
</dbReference>
<dbReference type="InterPro" id="IPR019775">
    <property type="entry name" value="WD40_repeat_CS"/>
</dbReference>
<feature type="repeat" description="WD" evidence="3">
    <location>
        <begin position="1282"/>
        <end position="1322"/>
    </location>
</feature>
<feature type="repeat" description="WD" evidence="3">
    <location>
        <begin position="1031"/>
        <end position="1072"/>
    </location>
</feature>
<dbReference type="Pfam" id="PF00400">
    <property type="entry name" value="WD40"/>
    <property type="match status" value="6"/>
</dbReference>
<dbReference type="PROSITE" id="PS00678">
    <property type="entry name" value="WD_REPEATS_1"/>
    <property type="match status" value="1"/>
</dbReference>
<dbReference type="InterPro" id="IPR020472">
    <property type="entry name" value="WD40_PAC1"/>
</dbReference>
<evidence type="ECO:0000256" key="1">
    <source>
        <dbReference type="ARBA" id="ARBA00022574"/>
    </source>
</evidence>
<dbReference type="Pfam" id="PF24883">
    <property type="entry name" value="NPHP3_N"/>
    <property type="match status" value="1"/>
</dbReference>
<dbReference type="OrthoDB" id="538223at2759"/>
<dbReference type="Proteomes" id="UP000029964">
    <property type="component" value="Unassembled WGS sequence"/>
</dbReference>
<evidence type="ECO:0000313" key="7">
    <source>
        <dbReference type="Proteomes" id="UP000029964"/>
    </source>
</evidence>
<feature type="repeat" description="WD" evidence="3">
    <location>
        <begin position="1199"/>
        <end position="1239"/>
    </location>
</feature>
<feature type="domain" description="NACHT" evidence="5">
    <location>
        <begin position="406"/>
        <end position="552"/>
    </location>
</feature>
<dbReference type="PRINTS" id="PR00320">
    <property type="entry name" value="GPROTEINBRPT"/>
</dbReference>
<dbReference type="InterPro" id="IPR036322">
    <property type="entry name" value="WD40_repeat_dom_sf"/>
</dbReference>
<feature type="compositionally biased region" description="Basic and acidic residues" evidence="4">
    <location>
        <begin position="17"/>
        <end position="26"/>
    </location>
</feature>
<keyword evidence="2" id="KW-0677">Repeat</keyword>
<feature type="region of interest" description="Disordered" evidence="4">
    <location>
        <begin position="1"/>
        <end position="86"/>
    </location>
</feature>
<gene>
    <name evidence="6" type="ORF">ACRE_083580</name>
</gene>
<sequence length="1528" mass="168363">MRLRLWKRPNKGSPRPTDPHTDESAHSPKPPKPPKPPTSNPATIASTAPSGSQISADDDAGSRGPVGPPDTVERTPATASHRMVENDGSAPKIIPLWIRAYEAICDNDPKLVAAYKAVLSSELLPEAVCDRGGDGDDAENARQEMDRQVQEGLRRTEKAAARIDKMREGMRVVSSVKELISMAAKHAPEAAAAWAGICLLFTILENPLGESKVLRDGVSHVVSRMDWYWRLSELLETTHTETSGMRDELQRHIGHLYEKLLSHQMKSICSLFRGARRTIARDMIKLDDWANALQSVRDAEAVVQRDIDTFHDAEVRTLLNDISKQARDQHAQLQDISRAIRETDQNQKERRQDERTGKCLADLRLTDPRDDMRRIEDTKGGLFQGASNWILSSDDFRRWHSADDAQLLWIKGDPGKGKTMLMITVVQELKRQRSTNTSALSYFFCQGTDENLNSAAAVLRGLIYVLCNEQPSLASHLYARYDHAGAKLFHDANSFYALSRVLESILQDERLQRAYLAVDALDECTTDQDQLLRFIAGPGMASPHVKWLVSSRNIPKIEDLLKTDSSRGLHGSQTRLSLEVTQNAEQVALAVGAFIDHKLSTLGLLRDDHKTRGQIRDLMHKKANGTFLWVALVIDELHKTDGQWEMLEVLEDIPEALEGLYDRMMQQIRNLRRKTPEFCRLVLSATALAYQPLHLAELAIVSGLPAEISNHADSVRRVVDLCGSFLTVRGDVVYLIHQSVRDYLTRGQSHTILPSGPGQVHRTMFVRSIEALSDGRLRRDMYDLQHPGTTIDNVKAPEPDPLAGVRYSCLHWARHFCDVNQPGNSRSETEDLERIERFIGSVFLYWLEAAALLQILSEIIISIRQLKTALEAQSCEGRVMSLISDAVRFALHNRYIIGNAPLQAYVSALIFSPIDSLIRNKFSHEKPTWVNLKSIIESSWSPCMQTLEGHNGGVMSVAFSPDGRQIASGSYDDTIKVWDYRSGACTQTLEGHDGPVRFAAFSPDGRQIASSSHDSTIKVWDCESGVCMQTLEGHSDTVWSVAFSPDGRQIASGSNDGTIKVWDCESGACMQTLEGHSGSVWSVEFSPDGRHIASGLDNSTIKVWDCESSECTQTLEGHNGGVMSVAFSPNGQQITSGSHDDTIKVWDYKSGVCMQTLRGHSGTVWSVTFSPNGQQIASSSYDSTIKVWDCESSECTQTLEGHSNMVWSVAFSPDGRQIASGSDVMIKIWDYKSGVYIQKLEGHSDQVNSVAFSPGGQQIASCSDDGTIKVWDCKSGECTQTLGGHNGWVWLVAFSPDGQQIASSSDGTIKVWDCESGICMQTLEAYSDYSGAVRSAAFSPNGRQIASGSNVGTIKVWDCESGACTQTLEGHDSWVVSVAFSPDGRHIASGSTDGTIKVWDCESGACMQTLGGYNSAAAQVHSSAVRLVAFSLGDRQVAPGSGENDDHARGPICEYSYGVSRDQRWICRQEQNILWLPPDYRPSSSAVWSSSYTSTMSDSSLFGSTIALGCPSGRVVVLRLADDGPIML</sequence>
<dbReference type="SUPFAM" id="SSF52540">
    <property type="entry name" value="P-loop containing nucleoside triphosphate hydrolases"/>
    <property type="match status" value="1"/>
</dbReference>
<protein>
    <submittedName>
        <fullName evidence="6">Vegetative incompatibility protein HET-E-like protein</fullName>
    </submittedName>
</protein>
<feature type="repeat" description="WD" evidence="3">
    <location>
        <begin position="1073"/>
        <end position="1114"/>
    </location>
</feature>
<dbReference type="PROSITE" id="PS50082">
    <property type="entry name" value="WD_REPEATS_2"/>
    <property type="match status" value="11"/>
</dbReference>
<dbReference type="Gene3D" id="2.130.10.10">
    <property type="entry name" value="YVTN repeat-like/Quinoprotein amine dehydrogenase"/>
    <property type="match status" value="6"/>
</dbReference>
<feature type="repeat" description="WD" evidence="3">
    <location>
        <begin position="1368"/>
        <end position="1409"/>
    </location>
</feature>
<dbReference type="Pfam" id="PF17100">
    <property type="entry name" value="NACHT_N"/>
    <property type="match status" value="1"/>
</dbReference>
<feature type="repeat" description="WD" evidence="3">
    <location>
        <begin position="1240"/>
        <end position="1281"/>
    </location>
</feature>
<evidence type="ECO:0000256" key="2">
    <source>
        <dbReference type="ARBA" id="ARBA00022737"/>
    </source>
</evidence>
<dbReference type="InterPro" id="IPR031359">
    <property type="entry name" value="NACHT_N"/>
</dbReference>
<comment type="caution">
    <text evidence="6">The sequence shown here is derived from an EMBL/GenBank/DDBJ whole genome shotgun (WGS) entry which is preliminary data.</text>
</comment>
<feature type="repeat" description="WD" evidence="3">
    <location>
        <begin position="1157"/>
        <end position="1198"/>
    </location>
</feature>
<evidence type="ECO:0000313" key="6">
    <source>
        <dbReference type="EMBL" id="KFH40933.1"/>
    </source>
</evidence>
<name>A0A086SV01_HAPC1</name>
<evidence type="ECO:0000259" key="5">
    <source>
        <dbReference type="PROSITE" id="PS50837"/>
    </source>
</evidence>
<dbReference type="InterPro" id="IPR001680">
    <property type="entry name" value="WD40_rpt"/>
</dbReference>
<dbReference type="InterPro" id="IPR027417">
    <property type="entry name" value="P-loop_NTPase"/>
</dbReference>
<dbReference type="Gene3D" id="3.40.50.300">
    <property type="entry name" value="P-loop containing nucleotide triphosphate hydrolases"/>
    <property type="match status" value="1"/>
</dbReference>
<organism evidence="6 7">
    <name type="scientific">Hapsidospora chrysogenum (strain ATCC 11550 / CBS 779.69 / DSM 880 / IAM 14645 / JCM 23072 / IMI 49137)</name>
    <name type="common">Acremonium chrysogenum</name>
    <dbReference type="NCBI Taxonomy" id="857340"/>
    <lineage>
        <taxon>Eukaryota</taxon>
        <taxon>Fungi</taxon>
        <taxon>Dikarya</taxon>
        <taxon>Ascomycota</taxon>
        <taxon>Pezizomycotina</taxon>
        <taxon>Sordariomycetes</taxon>
        <taxon>Hypocreomycetidae</taxon>
        <taxon>Hypocreales</taxon>
        <taxon>Bionectriaceae</taxon>
        <taxon>Hapsidospora</taxon>
    </lineage>
</organism>
<evidence type="ECO:0000256" key="3">
    <source>
        <dbReference type="PROSITE-ProRule" id="PRU00221"/>
    </source>
</evidence>
<keyword evidence="7" id="KW-1185">Reference proteome</keyword>
<dbReference type="EMBL" id="JPKY01000156">
    <property type="protein sequence ID" value="KFH40933.1"/>
    <property type="molecule type" value="Genomic_DNA"/>
</dbReference>